<evidence type="ECO:0000256" key="1">
    <source>
        <dbReference type="ARBA" id="ARBA00004123"/>
    </source>
</evidence>
<dbReference type="GO" id="GO:0006355">
    <property type="term" value="P:regulation of DNA-templated transcription"/>
    <property type="evidence" value="ECO:0007669"/>
    <property type="project" value="UniProtKB-ARBA"/>
</dbReference>
<dbReference type="PROSITE" id="PS50090">
    <property type="entry name" value="MYB_LIKE"/>
    <property type="match status" value="1"/>
</dbReference>
<dbReference type="AlphaFoldDB" id="A0AAV7FFW3"/>
<keyword evidence="10" id="KW-1185">Reference proteome</keyword>
<dbReference type="PANTHER" id="PTHR21654">
    <property type="entry name" value="FI21293P1"/>
    <property type="match status" value="1"/>
</dbReference>
<keyword evidence="3" id="KW-0238">DNA-binding</keyword>
<dbReference type="Proteomes" id="UP000825729">
    <property type="component" value="Unassembled WGS sequence"/>
</dbReference>
<protein>
    <recommendedName>
        <fullName evidence="8">Myb-like domain-containing protein</fullName>
    </recommendedName>
</protein>
<comment type="caution">
    <text evidence="9">The sequence shown here is derived from an EMBL/GenBank/DDBJ whole genome shotgun (WGS) entry which is preliminary data.</text>
</comment>
<dbReference type="SMART" id="SM00717">
    <property type="entry name" value="SANT"/>
    <property type="match status" value="2"/>
</dbReference>
<feature type="coiled-coil region" evidence="6">
    <location>
        <begin position="334"/>
        <end position="361"/>
    </location>
</feature>
<keyword evidence="5" id="KW-0539">Nucleus</keyword>
<feature type="region of interest" description="Disordered" evidence="7">
    <location>
        <begin position="405"/>
        <end position="425"/>
    </location>
</feature>
<accession>A0AAV7FFW3</accession>
<dbReference type="InterPro" id="IPR001005">
    <property type="entry name" value="SANT/Myb"/>
</dbReference>
<name>A0AAV7FFW3_ARIFI</name>
<keyword evidence="6" id="KW-0175">Coiled coil</keyword>
<dbReference type="FunFam" id="1.10.10.60:FF:000342">
    <property type="entry name" value="trihelix transcription factor PTL-like"/>
    <property type="match status" value="1"/>
</dbReference>
<dbReference type="EMBL" id="JAINDJ010000002">
    <property type="protein sequence ID" value="KAG9459040.1"/>
    <property type="molecule type" value="Genomic_DNA"/>
</dbReference>
<feature type="domain" description="Myb-like" evidence="8">
    <location>
        <begin position="121"/>
        <end position="180"/>
    </location>
</feature>
<dbReference type="PANTHER" id="PTHR21654:SF107">
    <property type="entry name" value="TRIHELIX TRANSCRIPTION FACTOR PTL-LIKE"/>
    <property type="match status" value="1"/>
</dbReference>
<reference evidence="9 10" key="1">
    <citation type="submission" date="2021-07" db="EMBL/GenBank/DDBJ databases">
        <title>The Aristolochia fimbriata genome: insights into angiosperm evolution, floral development and chemical biosynthesis.</title>
        <authorList>
            <person name="Jiao Y."/>
        </authorList>
    </citation>
    <scope>NUCLEOTIDE SEQUENCE [LARGE SCALE GENOMIC DNA]</scope>
    <source>
        <strain evidence="9">IBCAS-2021</strain>
        <tissue evidence="9">Leaf</tissue>
    </source>
</reference>
<evidence type="ECO:0000256" key="4">
    <source>
        <dbReference type="ARBA" id="ARBA00023163"/>
    </source>
</evidence>
<sequence>MEMGSEHQQYGLPDLRQLLAGRTHFPAALPGVVAAAGDQYNTANFHHGAVAAARNHLIMGASGCSDALSHGGAPHLHHHHHHHQFHQRLMMAGDFRSESSTSHSAAAAFDEAGLWVDGGNGRWPRQETLTLLEIRSRLDPRFKDANQKGPLWDEVARLMAEEHGYHRSGKKCREKFENLYKYYKKTKEGKAGRQDGKHYRFFRQLEALYGETSTSSHQTLETNHINALMSNNNHQHALVPTNPGATQLEGFPAAAQKHLSESLSLSMNSSEFDSSSSEDAEIKNCTENDSSFVSNKKDIPKNLKRGRRKSWKSKLRDFVDLQMKKFMEIQEGWLEKMLTTLEKKEQERMSREEEWRKEEAERFEREHKLWAKERAWVQSRDIALMEALQKICGKEEVVINEIQLPKYSSSSPDDHDQEEEDNICDDSNYEEEALSLMRVRSSMESRFQQGGCSSKNALWEEISGKMRCLGYEGQSAKRCKEKWEKMMMMMMKCKHPVSKNNNNIKECCNYKKSRKEKNYSKSGTTCTPIYLQQLESLYIPGRGDHHESDERDGPSPPCNSLTGGAPLLGNDDHCFNFLMGDQAGDNSWENYVMKINKGE</sequence>
<organism evidence="9 10">
    <name type="scientific">Aristolochia fimbriata</name>
    <name type="common">White veined hardy Dutchman's pipe vine</name>
    <dbReference type="NCBI Taxonomy" id="158543"/>
    <lineage>
        <taxon>Eukaryota</taxon>
        <taxon>Viridiplantae</taxon>
        <taxon>Streptophyta</taxon>
        <taxon>Embryophyta</taxon>
        <taxon>Tracheophyta</taxon>
        <taxon>Spermatophyta</taxon>
        <taxon>Magnoliopsida</taxon>
        <taxon>Magnoliidae</taxon>
        <taxon>Piperales</taxon>
        <taxon>Aristolochiaceae</taxon>
        <taxon>Aristolochia</taxon>
    </lineage>
</organism>
<dbReference type="GO" id="GO:0003677">
    <property type="term" value="F:DNA binding"/>
    <property type="evidence" value="ECO:0007669"/>
    <property type="project" value="UniProtKB-KW"/>
</dbReference>
<evidence type="ECO:0000256" key="3">
    <source>
        <dbReference type="ARBA" id="ARBA00023125"/>
    </source>
</evidence>
<feature type="region of interest" description="Disordered" evidence="7">
    <location>
        <begin position="541"/>
        <end position="562"/>
    </location>
</feature>
<dbReference type="GO" id="GO:0005634">
    <property type="term" value="C:nucleus"/>
    <property type="evidence" value="ECO:0007669"/>
    <property type="project" value="UniProtKB-SubCell"/>
</dbReference>
<feature type="compositionally biased region" description="Basic and acidic residues" evidence="7">
    <location>
        <begin position="542"/>
        <end position="553"/>
    </location>
</feature>
<gene>
    <name evidence="9" type="ORF">H6P81_003548</name>
</gene>
<dbReference type="Pfam" id="PF13837">
    <property type="entry name" value="Myb_DNA-bind_4"/>
    <property type="match status" value="2"/>
</dbReference>
<comment type="subcellular location">
    <subcellularLocation>
        <location evidence="1">Nucleus</location>
    </subcellularLocation>
</comment>
<dbReference type="Gene3D" id="1.10.10.60">
    <property type="entry name" value="Homeodomain-like"/>
    <property type="match status" value="2"/>
</dbReference>
<evidence type="ECO:0000313" key="9">
    <source>
        <dbReference type="EMBL" id="KAG9459040.1"/>
    </source>
</evidence>
<evidence type="ECO:0000256" key="6">
    <source>
        <dbReference type="SAM" id="Coils"/>
    </source>
</evidence>
<evidence type="ECO:0000256" key="5">
    <source>
        <dbReference type="ARBA" id="ARBA00023242"/>
    </source>
</evidence>
<dbReference type="CDD" id="cd12203">
    <property type="entry name" value="GT1"/>
    <property type="match status" value="1"/>
</dbReference>
<evidence type="ECO:0000313" key="10">
    <source>
        <dbReference type="Proteomes" id="UP000825729"/>
    </source>
</evidence>
<feature type="compositionally biased region" description="Acidic residues" evidence="7">
    <location>
        <begin position="415"/>
        <end position="425"/>
    </location>
</feature>
<evidence type="ECO:0000256" key="2">
    <source>
        <dbReference type="ARBA" id="ARBA00023015"/>
    </source>
</evidence>
<evidence type="ECO:0000256" key="7">
    <source>
        <dbReference type="SAM" id="MobiDB-lite"/>
    </source>
</evidence>
<keyword evidence="2" id="KW-0805">Transcription regulation</keyword>
<evidence type="ECO:0000259" key="8">
    <source>
        <dbReference type="PROSITE" id="PS50090"/>
    </source>
</evidence>
<dbReference type="InterPro" id="IPR044822">
    <property type="entry name" value="Myb_DNA-bind_4"/>
</dbReference>
<proteinExistence type="predicted"/>
<keyword evidence="4" id="KW-0804">Transcription</keyword>